<evidence type="ECO:0000313" key="1">
    <source>
        <dbReference type="EMBL" id="RDX91503.1"/>
    </source>
</evidence>
<proteinExistence type="predicted"/>
<evidence type="ECO:0000313" key="2">
    <source>
        <dbReference type="Proteomes" id="UP000257109"/>
    </source>
</evidence>
<accession>A0A371GME8</accession>
<comment type="caution">
    <text evidence="1">The sequence shown here is derived from an EMBL/GenBank/DDBJ whole genome shotgun (WGS) entry which is preliminary data.</text>
</comment>
<reference evidence="1" key="1">
    <citation type="submission" date="2018-05" db="EMBL/GenBank/DDBJ databases">
        <title>Draft genome of Mucuna pruriens seed.</title>
        <authorList>
            <person name="Nnadi N.E."/>
            <person name="Vos R."/>
            <person name="Hasami M.H."/>
            <person name="Devisetty U.K."/>
            <person name="Aguiy J.C."/>
        </authorList>
    </citation>
    <scope>NUCLEOTIDE SEQUENCE [LARGE SCALE GENOMIC DNA]</scope>
    <source>
        <strain evidence="1">JCA_2017</strain>
    </source>
</reference>
<protein>
    <submittedName>
        <fullName evidence="1">Uncharacterized protein</fullName>
    </submittedName>
</protein>
<gene>
    <name evidence="1" type="ORF">CR513_26510</name>
</gene>
<sequence>MNARSLDTSSMNVLAWRKIRRMRKISHSSRKRNVSWLHGRTLIYFFSEDEEANLCLMVDTTSKDEDDGEEVINLRQSLAKFVNRSKILKRVLKYNIHPYDKNDLGYDKKKEIKRDKSTTHYLNCRKFGHMFYDCRDLPKGPSKPSRTNKKGPNRI</sequence>
<dbReference type="EMBL" id="QJKJ01005102">
    <property type="protein sequence ID" value="RDX91503.1"/>
    <property type="molecule type" value="Genomic_DNA"/>
</dbReference>
<keyword evidence="2" id="KW-1185">Reference proteome</keyword>
<name>A0A371GME8_MUCPR</name>
<dbReference type="AlphaFoldDB" id="A0A371GME8"/>
<dbReference type="Proteomes" id="UP000257109">
    <property type="component" value="Unassembled WGS sequence"/>
</dbReference>
<organism evidence="1 2">
    <name type="scientific">Mucuna pruriens</name>
    <name type="common">Velvet bean</name>
    <name type="synonym">Dolichos pruriens</name>
    <dbReference type="NCBI Taxonomy" id="157652"/>
    <lineage>
        <taxon>Eukaryota</taxon>
        <taxon>Viridiplantae</taxon>
        <taxon>Streptophyta</taxon>
        <taxon>Embryophyta</taxon>
        <taxon>Tracheophyta</taxon>
        <taxon>Spermatophyta</taxon>
        <taxon>Magnoliopsida</taxon>
        <taxon>eudicotyledons</taxon>
        <taxon>Gunneridae</taxon>
        <taxon>Pentapetalae</taxon>
        <taxon>rosids</taxon>
        <taxon>fabids</taxon>
        <taxon>Fabales</taxon>
        <taxon>Fabaceae</taxon>
        <taxon>Papilionoideae</taxon>
        <taxon>50 kb inversion clade</taxon>
        <taxon>NPAAA clade</taxon>
        <taxon>indigoferoid/millettioid clade</taxon>
        <taxon>Phaseoleae</taxon>
        <taxon>Mucuna</taxon>
    </lineage>
</organism>
<feature type="non-terminal residue" evidence="1">
    <location>
        <position position="1"/>
    </location>
</feature>